<accession>A0AA36IZZ3</accession>
<sequence length="168" mass="18757">MGVSQNYVWAITIGALQKPYCHSVILTGGGCSCWTKFGGENYPTKLPRVCRDYEQGLHFEGILRRTLNENIRADADPPWYVCPGTFSAHLSRYDYRAKHGVDCHSDLSARYAECDPITSISWGIRSLLGVRPNPKLTPKKSAARSNENAPGAFFYQQRPGDITIMTGR</sequence>
<reference evidence="1" key="1">
    <citation type="submission" date="2023-08" db="EMBL/GenBank/DDBJ databases">
        <authorList>
            <person name="Chen Y."/>
            <person name="Shah S."/>
            <person name="Dougan E. K."/>
            <person name="Thang M."/>
            <person name="Chan C."/>
        </authorList>
    </citation>
    <scope>NUCLEOTIDE SEQUENCE</scope>
</reference>
<organism evidence="1 2">
    <name type="scientific">Effrenium voratum</name>
    <dbReference type="NCBI Taxonomy" id="2562239"/>
    <lineage>
        <taxon>Eukaryota</taxon>
        <taxon>Sar</taxon>
        <taxon>Alveolata</taxon>
        <taxon>Dinophyceae</taxon>
        <taxon>Suessiales</taxon>
        <taxon>Symbiodiniaceae</taxon>
        <taxon>Effrenium</taxon>
    </lineage>
</organism>
<evidence type="ECO:0000313" key="1">
    <source>
        <dbReference type="EMBL" id="CAJ1397083.1"/>
    </source>
</evidence>
<keyword evidence="2" id="KW-1185">Reference proteome</keyword>
<gene>
    <name evidence="1" type="ORF">EVOR1521_LOCUS21172</name>
</gene>
<dbReference type="Proteomes" id="UP001178507">
    <property type="component" value="Unassembled WGS sequence"/>
</dbReference>
<protein>
    <submittedName>
        <fullName evidence="1">Uncharacterized protein</fullName>
    </submittedName>
</protein>
<dbReference type="AlphaFoldDB" id="A0AA36IZZ3"/>
<evidence type="ECO:0000313" key="2">
    <source>
        <dbReference type="Proteomes" id="UP001178507"/>
    </source>
</evidence>
<proteinExistence type="predicted"/>
<comment type="caution">
    <text evidence="1">The sequence shown here is derived from an EMBL/GenBank/DDBJ whole genome shotgun (WGS) entry which is preliminary data.</text>
</comment>
<dbReference type="EMBL" id="CAUJNA010003253">
    <property type="protein sequence ID" value="CAJ1397083.1"/>
    <property type="molecule type" value="Genomic_DNA"/>
</dbReference>
<name>A0AA36IZZ3_9DINO</name>